<dbReference type="InterPro" id="IPR001623">
    <property type="entry name" value="DnaJ_domain"/>
</dbReference>
<dbReference type="PANTHER" id="PTHR45168">
    <property type="entry name" value="DNAJ HOMOLOG SUBFAMILY B MEMBER 2"/>
    <property type="match status" value="1"/>
</dbReference>
<protein>
    <submittedName>
        <fullName evidence="4">DnaJ sub B member 2</fullName>
    </submittedName>
</protein>
<dbReference type="CDD" id="cd06257">
    <property type="entry name" value="DnaJ"/>
    <property type="match status" value="1"/>
</dbReference>
<dbReference type="PROSITE" id="PS50076">
    <property type="entry name" value="DNAJ_2"/>
    <property type="match status" value="1"/>
</dbReference>
<name>A0A9W9ZEG2_9CNID</name>
<dbReference type="Pfam" id="PF00226">
    <property type="entry name" value="DnaJ"/>
    <property type="match status" value="1"/>
</dbReference>
<dbReference type="FunFam" id="1.10.287.110:FF:000021">
    <property type="entry name" value="DnaJ (Hsp40) homolog, subfamily B, member 2"/>
    <property type="match status" value="1"/>
</dbReference>
<dbReference type="PRINTS" id="PR00625">
    <property type="entry name" value="JDOMAIN"/>
</dbReference>
<evidence type="ECO:0000313" key="5">
    <source>
        <dbReference type="Proteomes" id="UP001163046"/>
    </source>
</evidence>
<keyword evidence="5" id="KW-1185">Reference proteome</keyword>
<dbReference type="PANTHER" id="PTHR45168:SF3">
    <property type="entry name" value="DNAJ HEAT SHOCK PROTEIN FAMILY (HSP40) MEMBER B2"/>
    <property type="match status" value="1"/>
</dbReference>
<dbReference type="EMBL" id="MU826354">
    <property type="protein sequence ID" value="KAJ7380223.1"/>
    <property type="molecule type" value="Genomic_DNA"/>
</dbReference>
<dbReference type="Gene3D" id="1.10.287.110">
    <property type="entry name" value="DnaJ domain"/>
    <property type="match status" value="1"/>
</dbReference>
<dbReference type="InterPro" id="IPR018253">
    <property type="entry name" value="DnaJ_domain_CS"/>
</dbReference>
<dbReference type="SMART" id="SM00271">
    <property type="entry name" value="DnaJ"/>
    <property type="match status" value="1"/>
</dbReference>
<dbReference type="AlphaFoldDB" id="A0A9W9ZEG2"/>
<evidence type="ECO:0000313" key="4">
    <source>
        <dbReference type="EMBL" id="KAJ7380223.1"/>
    </source>
</evidence>
<proteinExistence type="predicted"/>
<keyword evidence="1" id="KW-0143">Chaperone</keyword>
<dbReference type="OrthoDB" id="10250354at2759"/>
<feature type="region of interest" description="Disordered" evidence="2">
    <location>
        <begin position="120"/>
        <end position="149"/>
    </location>
</feature>
<evidence type="ECO:0000256" key="1">
    <source>
        <dbReference type="ARBA" id="ARBA00023186"/>
    </source>
</evidence>
<reference evidence="4" key="1">
    <citation type="submission" date="2023-01" db="EMBL/GenBank/DDBJ databases">
        <title>Genome assembly of the deep-sea coral Lophelia pertusa.</title>
        <authorList>
            <person name="Herrera S."/>
            <person name="Cordes E."/>
        </authorList>
    </citation>
    <scope>NUCLEOTIDE SEQUENCE</scope>
    <source>
        <strain evidence="4">USNM1676648</strain>
        <tissue evidence="4">Polyp</tissue>
    </source>
</reference>
<dbReference type="InterPro" id="IPR043183">
    <property type="entry name" value="DNJB2/6-like"/>
</dbReference>
<evidence type="ECO:0000259" key="3">
    <source>
        <dbReference type="PROSITE" id="PS50076"/>
    </source>
</evidence>
<accession>A0A9W9ZEG2</accession>
<sequence length="244" mass="26949">MSDYYKILEVPKSASEQDIKKAYRKLALKWHPDKNPINKEEAEENFKLISEAYDVLSDNEKRKIYDRYGKQGLTGGGGGGGPTMGGFAGFGHDFHFRDPNEIFREFFQHDSMFEDIFGNNRSRQQGQRQGQGQGQGMMRPNDPFSSSFPGSNIGFTSNFGFGNGFGSDPFGSNSFSSFQSFGGSEFGGGGGGRNFKSTSTSTKVVNGKTITTKKIVENGSETVEEWEDNILKRRCVDGTPQLTN</sequence>
<feature type="domain" description="J" evidence="3">
    <location>
        <begin position="3"/>
        <end position="69"/>
    </location>
</feature>
<dbReference type="GO" id="GO:0051082">
    <property type="term" value="F:unfolded protein binding"/>
    <property type="evidence" value="ECO:0007669"/>
    <property type="project" value="InterPro"/>
</dbReference>
<comment type="caution">
    <text evidence="4">The sequence shown here is derived from an EMBL/GenBank/DDBJ whole genome shotgun (WGS) entry which is preliminary data.</text>
</comment>
<gene>
    <name evidence="4" type="primary">DNAJB2_1</name>
    <name evidence="4" type="ORF">OS493_010938</name>
</gene>
<dbReference type="Proteomes" id="UP001163046">
    <property type="component" value="Unassembled WGS sequence"/>
</dbReference>
<dbReference type="SUPFAM" id="SSF46565">
    <property type="entry name" value="Chaperone J-domain"/>
    <property type="match status" value="1"/>
</dbReference>
<evidence type="ECO:0000256" key="2">
    <source>
        <dbReference type="SAM" id="MobiDB-lite"/>
    </source>
</evidence>
<dbReference type="InterPro" id="IPR036869">
    <property type="entry name" value="J_dom_sf"/>
</dbReference>
<organism evidence="4 5">
    <name type="scientific">Desmophyllum pertusum</name>
    <dbReference type="NCBI Taxonomy" id="174260"/>
    <lineage>
        <taxon>Eukaryota</taxon>
        <taxon>Metazoa</taxon>
        <taxon>Cnidaria</taxon>
        <taxon>Anthozoa</taxon>
        <taxon>Hexacorallia</taxon>
        <taxon>Scleractinia</taxon>
        <taxon>Caryophylliina</taxon>
        <taxon>Caryophylliidae</taxon>
        <taxon>Desmophyllum</taxon>
    </lineage>
</organism>
<dbReference type="GO" id="GO:0005737">
    <property type="term" value="C:cytoplasm"/>
    <property type="evidence" value="ECO:0007669"/>
    <property type="project" value="UniProtKB-ARBA"/>
</dbReference>
<dbReference type="GO" id="GO:0030544">
    <property type="term" value="F:Hsp70 protein binding"/>
    <property type="evidence" value="ECO:0007669"/>
    <property type="project" value="InterPro"/>
</dbReference>
<dbReference type="PROSITE" id="PS00636">
    <property type="entry name" value="DNAJ_1"/>
    <property type="match status" value="1"/>
</dbReference>